<dbReference type="AlphaFoldDB" id="A0A2D4NLD5"/>
<organism evidence="2">
    <name type="scientific">Micrurus spixii</name>
    <name type="common">Amazon coral snake</name>
    <dbReference type="NCBI Taxonomy" id="129469"/>
    <lineage>
        <taxon>Eukaryota</taxon>
        <taxon>Metazoa</taxon>
        <taxon>Chordata</taxon>
        <taxon>Craniata</taxon>
        <taxon>Vertebrata</taxon>
        <taxon>Euteleostomi</taxon>
        <taxon>Lepidosauria</taxon>
        <taxon>Squamata</taxon>
        <taxon>Bifurcata</taxon>
        <taxon>Unidentata</taxon>
        <taxon>Episquamata</taxon>
        <taxon>Toxicofera</taxon>
        <taxon>Serpentes</taxon>
        <taxon>Colubroidea</taxon>
        <taxon>Elapidae</taxon>
        <taxon>Elapinae</taxon>
        <taxon>Micrurus</taxon>
    </lineage>
</organism>
<reference evidence="2" key="1">
    <citation type="submission" date="2017-07" db="EMBL/GenBank/DDBJ databases">
        <authorList>
            <person name="Mikheyev A."/>
            <person name="Grau M."/>
        </authorList>
    </citation>
    <scope>NUCLEOTIDE SEQUENCE</scope>
    <source>
        <tissue evidence="2">Venom_gland</tissue>
    </source>
</reference>
<dbReference type="Gene3D" id="2.60.40.10">
    <property type="entry name" value="Immunoglobulins"/>
    <property type="match status" value="1"/>
</dbReference>
<dbReference type="InterPro" id="IPR036179">
    <property type="entry name" value="Ig-like_dom_sf"/>
</dbReference>
<feature type="domain" description="Immunoglobulin I-set" evidence="1">
    <location>
        <begin position="59"/>
        <end position="97"/>
    </location>
</feature>
<proteinExistence type="predicted"/>
<dbReference type="SUPFAM" id="SSF48726">
    <property type="entry name" value="Immunoglobulin"/>
    <property type="match status" value="1"/>
</dbReference>
<dbReference type="Pfam" id="PF07679">
    <property type="entry name" value="I-set"/>
    <property type="match status" value="1"/>
</dbReference>
<dbReference type="CDD" id="cd00096">
    <property type="entry name" value="Ig"/>
    <property type="match status" value="1"/>
</dbReference>
<dbReference type="EMBL" id="IACM01175802">
    <property type="protein sequence ID" value="LAB45776.1"/>
    <property type="molecule type" value="Transcribed_RNA"/>
</dbReference>
<reference evidence="2" key="2">
    <citation type="submission" date="2017-11" db="EMBL/GenBank/DDBJ databases">
        <title>Coralsnake Venomics: Analyses of Venom Gland Transcriptomes and Proteomes of Six Brazilian Taxa.</title>
        <authorList>
            <person name="Aird S.D."/>
            <person name="Jorge da Silva N."/>
            <person name="Qiu L."/>
            <person name="Villar-Briones A."/>
            <person name="Aparecida-Saddi V."/>
            <person name="Campos-Telles M.P."/>
            <person name="Grau M."/>
            <person name="Mikheyev A.S."/>
        </authorList>
    </citation>
    <scope>NUCLEOTIDE SEQUENCE</scope>
    <source>
        <tissue evidence="2">Venom_gland</tissue>
    </source>
</reference>
<protein>
    <recommendedName>
        <fullName evidence="1">Immunoglobulin I-set domain-containing protein</fullName>
    </recommendedName>
</protein>
<dbReference type="InterPro" id="IPR013783">
    <property type="entry name" value="Ig-like_fold"/>
</dbReference>
<evidence type="ECO:0000259" key="1">
    <source>
        <dbReference type="Pfam" id="PF07679"/>
    </source>
</evidence>
<evidence type="ECO:0000313" key="2">
    <source>
        <dbReference type="EMBL" id="LAB45776.1"/>
    </source>
</evidence>
<name>A0A2D4NLD5_9SAUR</name>
<sequence>MFLQLFIIIAEICSRSHNYSRNYFYIYAFHCAQDTKHLFIYLLFCSWPDGRNLPAWVSNNSGNLHFHKVTRSDAGNYTCMASNGPQGEIRATIQLTVAGKLWVTELHVSLI</sequence>
<accession>A0A2D4NLD5</accession>
<dbReference type="InterPro" id="IPR013098">
    <property type="entry name" value="Ig_I-set"/>
</dbReference>